<dbReference type="RefSeq" id="WP_104320415.1">
    <property type="nucleotide sequence ID" value="NZ_PSSX01000001.1"/>
</dbReference>
<reference evidence="1 2" key="1">
    <citation type="submission" date="2018-01" db="EMBL/GenBank/DDBJ databases">
        <title>Complete genome sequences of the type strains of Marinobacter flavimaris and Marinobacter maroccanus.</title>
        <authorList>
            <person name="Palau M."/>
            <person name="Boujida N."/>
            <person name="Manresa A."/>
            <person name="Minana-Galbis D."/>
        </authorList>
    </citation>
    <scope>NUCLEOTIDE SEQUENCE [LARGE SCALE GENOMIC DNA]</scope>
    <source>
        <strain evidence="1 2">N4</strain>
    </source>
</reference>
<proteinExistence type="predicted"/>
<sequence length="64" mass="7578">MHLDLPENTRVIDLIRFANAQGKRLVWKQEGFRYRAHLEEAANDQPPVVTRLRPRLRVVDSQKK</sequence>
<dbReference type="AlphaFoldDB" id="A0A2S5ZFI4"/>
<dbReference type="Proteomes" id="UP000239917">
    <property type="component" value="Unassembled WGS sequence"/>
</dbReference>
<comment type="caution">
    <text evidence="1">The sequence shown here is derived from an EMBL/GenBank/DDBJ whole genome shotgun (WGS) entry which is preliminary data.</text>
</comment>
<gene>
    <name evidence="1" type="ORF">KEHDKFFH_02330</name>
</gene>
<evidence type="ECO:0000313" key="1">
    <source>
        <dbReference type="EMBL" id="PPI86177.1"/>
    </source>
</evidence>
<protein>
    <submittedName>
        <fullName evidence="1">Uncharacterized protein</fullName>
    </submittedName>
</protein>
<evidence type="ECO:0000313" key="2">
    <source>
        <dbReference type="Proteomes" id="UP000239917"/>
    </source>
</evidence>
<organism evidence="1 2">
    <name type="scientific">Marinobacter maroccanus</name>
    <dbReference type="NCBI Taxonomy" id="2055143"/>
    <lineage>
        <taxon>Bacteria</taxon>
        <taxon>Pseudomonadati</taxon>
        <taxon>Pseudomonadota</taxon>
        <taxon>Gammaproteobacteria</taxon>
        <taxon>Pseudomonadales</taxon>
        <taxon>Marinobacteraceae</taxon>
        <taxon>Marinobacter</taxon>
    </lineage>
</organism>
<name>A0A2S5ZFI4_9GAMM</name>
<accession>A0A2S5ZFI4</accession>
<keyword evidence="2" id="KW-1185">Reference proteome</keyword>
<dbReference type="EMBL" id="PSSX01000001">
    <property type="protein sequence ID" value="PPI86177.1"/>
    <property type="molecule type" value="Genomic_DNA"/>
</dbReference>